<dbReference type="AlphaFoldDB" id="A0A318KTH1"/>
<keyword evidence="4" id="KW-1185">Reference proteome</keyword>
<name>A0A318KTH1_9NEIS</name>
<evidence type="ECO:0000313" key="4">
    <source>
        <dbReference type="Proteomes" id="UP000247555"/>
    </source>
</evidence>
<dbReference type="PANTHER" id="PTHR36698">
    <property type="entry name" value="BLL5892 PROTEIN"/>
    <property type="match status" value="1"/>
</dbReference>
<dbReference type="InterPro" id="IPR003399">
    <property type="entry name" value="Mce/MlaD"/>
</dbReference>
<evidence type="ECO:0000313" key="3">
    <source>
        <dbReference type="EMBL" id="PXX81174.1"/>
    </source>
</evidence>
<dbReference type="Pfam" id="PF02470">
    <property type="entry name" value="MlaD"/>
    <property type="match status" value="1"/>
</dbReference>
<protein>
    <submittedName>
        <fullName evidence="3">Phospholipid/cholesterol/gamma-HCH transport system substrate-binding protein</fullName>
    </submittedName>
</protein>
<dbReference type="PANTHER" id="PTHR36698:SF2">
    <property type="entry name" value="MCE_MLAD DOMAIN-CONTAINING PROTEIN"/>
    <property type="match status" value="1"/>
</dbReference>
<dbReference type="EMBL" id="QJKI01000002">
    <property type="protein sequence ID" value="PXX81174.1"/>
    <property type="molecule type" value="Genomic_DNA"/>
</dbReference>
<dbReference type="RefSeq" id="WP_158281715.1">
    <property type="nucleotide sequence ID" value="NZ_DAIPEO010000032.1"/>
</dbReference>
<dbReference type="Proteomes" id="UP000247555">
    <property type="component" value="Unassembled WGS sequence"/>
</dbReference>
<feature type="region of interest" description="Disordered" evidence="1">
    <location>
        <begin position="264"/>
        <end position="285"/>
    </location>
</feature>
<sequence>MESKAFALWTGLFVIALLAALAAVVIWMSGVRQGERVEYTLLSRQSVSGLNREAAVQYRGIPVGKVVELGIDPADPKQVRVRVAVDSTVRLSAQAWARLGTQGLTGLTFVELHDDGGPPWRDPAGAPLPMRPSLWQDTTSKLPAALGEARQLGERLNLLLDDANRRELASLLANLNRFSAQLPALGEQSTATLASARQLADELRQLSQGLRAVLAQAGPAVGQASARLNQDTLPRLDQLASQAEHTAQALDGLIDSHTRRPQQLLLGAPMDPPGPGEAGFAGAAR</sequence>
<gene>
    <name evidence="3" type="ORF">DFR34_1029</name>
</gene>
<organism evidence="3 4">
    <name type="scientific">Rivihabitans pingtungensis</name>
    <dbReference type="NCBI Taxonomy" id="1054498"/>
    <lineage>
        <taxon>Bacteria</taxon>
        <taxon>Pseudomonadati</taxon>
        <taxon>Pseudomonadota</taxon>
        <taxon>Betaproteobacteria</taxon>
        <taxon>Neisseriales</taxon>
        <taxon>Aquaspirillaceae</taxon>
        <taxon>Rivihabitans</taxon>
    </lineage>
</organism>
<comment type="caution">
    <text evidence="3">The sequence shown here is derived from an EMBL/GenBank/DDBJ whole genome shotgun (WGS) entry which is preliminary data.</text>
</comment>
<reference evidence="3 4" key="1">
    <citation type="submission" date="2018-05" db="EMBL/GenBank/DDBJ databases">
        <title>Genomic Encyclopedia of Type Strains, Phase IV (KMG-IV): sequencing the most valuable type-strain genomes for metagenomic binning, comparative biology and taxonomic classification.</title>
        <authorList>
            <person name="Goeker M."/>
        </authorList>
    </citation>
    <scope>NUCLEOTIDE SEQUENCE [LARGE SCALE GENOMIC DNA]</scope>
    <source>
        <strain evidence="3 4">DSM 29661</strain>
    </source>
</reference>
<proteinExistence type="predicted"/>
<dbReference type="OrthoDB" id="5294672at2"/>
<evidence type="ECO:0000256" key="1">
    <source>
        <dbReference type="SAM" id="MobiDB-lite"/>
    </source>
</evidence>
<feature type="domain" description="Mce/MlaD" evidence="2">
    <location>
        <begin position="45"/>
        <end position="113"/>
    </location>
</feature>
<evidence type="ECO:0000259" key="2">
    <source>
        <dbReference type="Pfam" id="PF02470"/>
    </source>
</evidence>
<accession>A0A318KTH1</accession>